<feature type="non-terminal residue" evidence="1">
    <location>
        <position position="225"/>
    </location>
</feature>
<proteinExistence type="predicted"/>
<accession>X0ZEJ9</accession>
<dbReference type="EMBL" id="BART01006669">
    <property type="protein sequence ID" value="GAG67719.1"/>
    <property type="molecule type" value="Genomic_DNA"/>
</dbReference>
<sequence>MTRRAFLITLIFTIILLSTNTLASTSIPVDSKFAISSWSGGLIIDHTCIDLNYIPSEYITAAQDDVKIHYAHTSHGSQVTTGLTRLEASNATFDSSIVSLSLPTDAGALCILDGNPPQTYIEPDDYWQGEIARAITQNTIDNNPTLTVSLWSWCTQLNSYDAAGTQEYLDAMTLLETANSGITFIYMTSNAQSGDSTGYNRWINNEMVRQYCLDNDKILFDFADL</sequence>
<protein>
    <submittedName>
        <fullName evidence="1">Uncharacterized protein</fullName>
    </submittedName>
</protein>
<evidence type="ECO:0000313" key="1">
    <source>
        <dbReference type="EMBL" id="GAG67719.1"/>
    </source>
</evidence>
<organism evidence="1">
    <name type="scientific">marine sediment metagenome</name>
    <dbReference type="NCBI Taxonomy" id="412755"/>
    <lineage>
        <taxon>unclassified sequences</taxon>
        <taxon>metagenomes</taxon>
        <taxon>ecological metagenomes</taxon>
    </lineage>
</organism>
<reference evidence="1" key="1">
    <citation type="journal article" date="2014" name="Front. Microbiol.">
        <title>High frequency of phylogenetically diverse reductive dehalogenase-homologous genes in deep subseafloor sedimentary metagenomes.</title>
        <authorList>
            <person name="Kawai M."/>
            <person name="Futagami T."/>
            <person name="Toyoda A."/>
            <person name="Takaki Y."/>
            <person name="Nishi S."/>
            <person name="Hori S."/>
            <person name="Arai W."/>
            <person name="Tsubouchi T."/>
            <person name="Morono Y."/>
            <person name="Uchiyama I."/>
            <person name="Ito T."/>
            <person name="Fujiyama A."/>
            <person name="Inagaki F."/>
            <person name="Takami H."/>
        </authorList>
    </citation>
    <scope>NUCLEOTIDE SEQUENCE</scope>
    <source>
        <strain evidence="1">Expedition CK06-06</strain>
    </source>
</reference>
<name>X0ZEJ9_9ZZZZ</name>
<comment type="caution">
    <text evidence="1">The sequence shown here is derived from an EMBL/GenBank/DDBJ whole genome shotgun (WGS) entry which is preliminary data.</text>
</comment>
<dbReference type="AlphaFoldDB" id="X0ZEJ9"/>
<gene>
    <name evidence="1" type="ORF">S01H4_15217</name>
</gene>